<proteinExistence type="predicted"/>
<dbReference type="OrthoDB" id="10502206at2759"/>
<name>A0A8T2NW31_9TELE</name>
<dbReference type="Proteomes" id="UP000824540">
    <property type="component" value="Unassembled WGS sequence"/>
</dbReference>
<comment type="caution">
    <text evidence="2">The sequence shown here is derived from an EMBL/GenBank/DDBJ whole genome shotgun (WGS) entry which is preliminary data.</text>
</comment>
<evidence type="ECO:0000256" key="1">
    <source>
        <dbReference type="SAM" id="MobiDB-lite"/>
    </source>
</evidence>
<reference evidence="2" key="1">
    <citation type="thesis" date="2021" institute="BYU ScholarsArchive" country="Provo, UT, USA">
        <title>Applications of and Algorithms for Genome Assembly and Genomic Analyses with an Emphasis on Marine Teleosts.</title>
        <authorList>
            <person name="Pickett B.D."/>
        </authorList>
    </citation>
    <scope>NUCLEOTIDE SEQUENCE</scope>
    <source>
        <strain evidence="2">HI-2016</strain>
    </source>
</reference>
<gene>
    <name evidence="2" type="ORF">JZ751_011003</name>
</gene>
<evidence type="ECO:0000313" key="2">
    <source>
        <dbReference type="EMBL" id="KAG9344334.1"/>
    </source>
</evidence>
<accession>A0A8T2NW31</accession>
<protein>
    <submittedName>
        <fullName evidence="2">Uncharacterized protein</fullName>
    </submittedName>
</protein>
<sequence length="112" mass="12052">MFETLQPHLLARAADSDSTHAQCVSTGSVLKLGGWKKNTSDGNQTATPPLPPITHKRTCTTPTHPEPAVPASTPTLRHGVESAEWRHLFLSSASYTAYLSTMNLLPKSTGSR</sequence>
<evidence type="ECO:0000313" key="3">
    <source>
        <dbReference type="Proteomes" id="UP000824540"/>
    </source>
</evidence>
<feature type="region of interest" description="Disordered" evidence="1">
    <location>
        <begin position="34"/>
        <end position="74"/>
    </location>
</feature>
<dbReference type="EMBL" id="JAFBMS010000020">
    <property type="protein sequence ID" value="KAG9344334.1"/>
    <property type="molecule type" value="Genomic_DNA"/>
</dbReference>
<keyword evidence="3" id="KW-1185">Reference proteome</keyword>
<organism evidence="2 3">
    <name type="scientific">Albula glossodonta</name>
    <name type="common">roundjaw bonefish</name>
    <dbReference type="NCBI Taxonomy" id="121402"/>
    <lineage>
        <taxon>Eukaryota</taxon>
        <taxon>Metazoa</taxon>
        <taxon>Chordata</taxon>
        <taxon>Craniata</taxon>
        <taxon>Vertebrata</taxon>
        <taxon>Euteleostomi</taxon>
        <taxon>Actinopterygii</taxon>
        <taxon>Neopterygii</taxon>
        <taxon>Teleostei</taxon>
        <taxon>Albuliformes</taxon>
        <taxon>Albulidae</taxon>
        <taxon>Albula</taxon>
    </lineage>
</organism>
<dbReference type="AlphaFoldDB" id="A0A8T2NW31"/>